<accession>A0A7D5TAE8</accession>
<dbReference type="PANTHER" id="PTHR34512">
    <property type="entry name" value="CELL SURFACE PROTEIN"/>
    <property type="match status" value="1"/>
</dbReference>
<dbReference type="OrthoDB" id="136681at2157"/>
<gene>
    <name evidence="3" type="ORF">HZS54_06920</name>
</gene>
<evidence type="ECO:0000259" key="2">
    <source>
        <dbReference type="Pfam" id="PF13360"/>
    </source>
</evidence>
<feature type="region of interest" description="Disordered" evidence="1">
    <location>
        <begin position="35"/>
        <end position="105"/>
    </location>
</feature>
<dbReference type="Gene3D" id="2.130.10.10">
    <property type="entry name" value="YVTN repeat-like/Quinoprotein amine dehydrogenase"/>
    <property type="match status" value="1"/>
</dbReference>
<feature type="domain" description="Pyrrolo-quinoline quinone repeat" evidence="2">
    <location>
        <begin position="106"/>
        <end position="237"/>
    </location>
</feature>
<protein>
    <submittedName>
        <fullName evidence="3">PQQ-binding-like beta-propeller repeat protein</fullName>
    </submittedName>
</protein>
<dbReference type="EMBL" id="CP058909">
    <property type="protein sequence ID" value="QLH81373.1"/>
    <property type="molecule type" value="Genomic_DNA"/>
</dbReference>
<dbReference type="PANTHER" id="PTHR34512:SF30">
    <property type="entry name" value="OUTER MEMBRANE PROTEIN ASSEMBLY FACTOR BAMB"/>
    <property type="match status" value="1"/>
</dbReference>
<name>A0A7D5TAE8_9EURY</name>
<dbReference type="GeneID" id="56082307"/>
<dbReference type="SUPFAM" id="SSF50998">
    <property type="entry name" value="Quinoprotein alcohol dehydrogenase-like"/>
    <property type="match status" value="1"/>
</dbReference>
<dbReference type="InterPro" id="IPR018391">
    <property type="entry name" value="PQQ_b-propeller_rpt"/>
</dbReference>
<evidence type="ECO:0000256" key="1">
    <source>
        <dbReference type="SAM" id="MobiDB-lite"/>
    </source>
</evidence>
<dbReference type="PROSITE" id="PS51257">
    <property type="entry name" value="PROKAR_LIPOPROTEIN"/>
    <property type="match status" value="1"/>
</dbReference>
<sequence>MRGVDQTDNSTATASKRQYLAAIAASVSLGGCLQFSEADTTANKPRPTSDRPETTTESGPTPDQFEATDDPETPNETKTSSRDRTTEDSTTQSQPTETPALPPGTRWIANAQAPFIAGPVVVDETVIATSLDRHVYAFDIETGAEQWSVSSETKLNKGLSVLDGVAVATGFEEQLGVAVDDGTVTYRKQAGVESGIRAQVIADDAVYQCGVQGGVRALDPDTGEYQWTAPSDKPRVAIDHDGDTICVGLHPTGKHGSPPWAFAGFDAATGDRLWYVERDSDASSVNPQIAVADGTCLAYNSSNHHMRINARTGDIHTEVTDSQIGRLYGTANGTIVVTRGSELQGISNSTENVIWATTVGSGRYNATCFDDGTFWYLSNQTLYKTDISTGDATTVGDLSLGGTSVDGTGVEDGLAVAGETVFVTTSDAHIRALEQP</sequence>
<dbReference type="SMART" id="SM00564">
    <property type="entry name" value="PQQ"/>
    <property type="match status" value="2"/>
</dbReference>
<dbReference type="AlphaFoldDB" id="A0A7D5TAE8"/>
<proteinExistence type="predicted"/>
<dbReference type="InterPro" id="IPR015943">
    <property type="entry name" value="WD40/YVTN_repeat-like_dom_sf"/>
</dbReference>
<dbReference type="InterPro" id="IPR011047">
    <property type="entry name" value="Quinoprotein_ADH-like_sf"/>
</dbReference>
<dbReference type="InterPro" id="IPR002372">
    <property type="entry name" value="PQQ_rpt_dom"/>
</dbReference>
<evidence type="ECO:0000313" key="4">
    <source>
        <dbReference type="Proteomes" id="UP000509346"/>
    </source>
</evidence>
<keyword evidence="4" id="KW-1185">Reference proteome</keyword>
<dbReference type="Pfam" id="PF13360">
    <property type="entry name" value="PQQ_2"/>
    <property type="match status" value="1"/>
</dbReference>
<dbReference type="Proteomes" id="UP000509346">
    <property type="component" value="Chromosome"/>
</dbReference>
<dbReference type="RefSeq" id="WP_179921303.1">
    <property type="nucleotide sequence ID" value="NZ_CP058909.1"/>
</dbReference>
<reference evidence="3 4" key="1">
    <citation type="submission" date="2020-07" db="EMBL/GenBank/DDBJ databases">
        <title>Halosimplex litoreum sp. nov. and Halosimplex rubrum sp. nov., isolated from different salt environments.</title>
        <authorList>
            <person name="Cui H."/>
        </authorList>
    </citation>
    <scope>NUCLEOTIDE SEQUENCE [LARGE SCALE GENOMIC DNA]</scope>
    <source>
        <strain evidence="3 4">R2</strain>
    </source>
</reference>
<organism evidence="3 4">
    <name type="scientific">Halosimplex pelagicum</name>
    <dbReference type="NCBI Taxonomy" id="869886"/>
    <lineage>
        <taxon>Archaea</taxon>
        <taxon>Methanobacteriati</taxon>
        <taxon>Methanobacteriota</taxon>
        <taxon>Stenosarchaea group</taxon>
        <taxon>Halobacteria</taxon>
        <taxon>Halobacteriales</taxon>
        <taxon>Haloarculaceae</taxon>
        <taxon>Halosimplex</taxon>
    </lineage>
</organism>
<evidence type="ECO:0000313" key="3">
    <source>
        <dbReference type="EMBL" id="QLH81373.1"/>
    </source>
</evidence>
<dbReference type="KEGG" id="hpel:HZS54_06920"/>